<proteinExistence type="predicted"/>
<organism evidence="5 6">
    <name type="scientific">Candidatus Syntrophocurvum alkaliphilum</name>
    <dbReference type="NCBI Taxonomy" id="2293317"/>
    <lineage>
        <taxon>Bacteria</taxon>
        <taxon>Bacillati</taxon>
        <taxon>Bacillota</taxon>
        <taxon>Clostridia</taxon>
        <taxon>Eubacteriales</taxon>
        <taxon>Syntrophomonadaceae</taxon>
        <taxon>Candidatus Syntrophocurvum</taxon>
    </lineage>
</organism>
<keyword evidence="3" id="KW-0175">Coiled coil</keyword>
<keyword evidence="2" id="KW-0342">GTP-binding</keyword>
<evidence type="ECO:0000259" key="4">
    <source>
        <dbReference type="Pfam" id="PF00350"/>
    </source>
</evidence>
<dbReference type="CDD" id="cd09912">
    <property type="entry name" value="DLP_2"/>
    <property type="match status" value="1"/>
</dbReference>
<dbReference type="InterPro" id="IPR005225">
    <property type="entry name" value="Small_GTP-bd"/>
</dbReference>
<dbReference type="OrthoDB" id="9802035at2"/>
<dbReference type="InterPro" id="IPR027417">
    <property type="entry name" value="P-loop_NTPase"/>
</dbReference>
<dbReference type="NCBIfam" id="TIGR00231">
    <property type="entry name" value="small_GTP"/>
    <property type="match status" value="1"/>
</dbReference>
<dbReference type="AlphaFoldDB" id="A0A6I6D5I4"/>
<feature type="coiled-coil region" evidence="3">
    <location>
        <begin position="508"/>
        <end position="575"/>
    </location>
</feature>
<sequence>MEKINKNLETLINIAQEYSLSNTIIESLISLQNQFGNKQLNIAVVGQMKRGKSTLINALLGDNILPSGVVPVTSIITAIEYGNNNFGLVEFKDGQEKKINLKELGSYVSEEENPDNKKEVKLVTIYNPNPLLNKGIKLYDTPGVGSVYKHNTETARDFLESIDVVLFLFSSDTPLNETEINFLNEIQNNETATVFILNKLDMVNKEELSLLINFSAKVLKDKLNRENITIIPVSARDGLEAKIQGNEIEYQKSGMQKLLDFLNQELNNRKDEILINSIETRMRIIAKNQYNLLTLRKETLITPIDKLNSNIKDFELFLENVDVTKREAKNLLQAEVRHILNQYDDNVKQFQDKTIPIINTQLDEIYNNYHKQGSKKLTDELNIALEESVLNQVKPFREKNADWIEKTFNEAGERFLLRLKALVEDIYKKASEMFGLKWDGQIDVPIMNTSGNVDYKVGRSPLFIETAPSAFAGKLPSFIINPLIRKEFIDRISIDVDRNCGVLRHHFLECLKKSSKELNLLMDNMVEEAKNEINNQLEIALKQKQSNENVITQQIEQINKDINTLEEALKKESKIIKQL</sequence>
<dbReference type="Gene3D" id="3.40.50.300">
    <property type="entry name" value="P-loop containing nucleotide triphosphate hydrolases"/>
    <property type="match status" value="1"/>
</dbReference>
<dbReference type="PANTHER" id="PTHR43681">
    <property type="entry name" value="TRANSMEMBRANE GTPASE FZO"/>
    <property type="match status" value="1"/>
</dbReference>
<feature type="domain" description="Dynamin N-terminal" evidence="4">
    <location>
        <begin position="42"/>
        <end position="200"/>
    </location>
</feature>
<reference evidence="6" key="1">
    <citation type="journal article" date="2019" name="Microbiology">
        <title>Complete Genome Sequence of an Uncultured Bacterium of the Candidate Phylum Bipolaricaulota.</title>
        <authorList>
            <person name="Kadnikov V.V."/>
            <person name="Mardanov A.V."/>
            <person name="Beletsky A.V."/>
            <person name="Frank Y.A."/>
            <person name="Karnachuk O.V."/>
            <person name="Ravin N.V."/>
        </authorList>
    </citation>
    <scope>NUCLEOTIDE SEQUENCE [LARGE SCALE GENOMIC DNA]</scope>
</reference>
<dbReference type="InterPro" id="IPR051943">
    <property type="entry name" value="TRAFAC_Dynamin-like_GTPase"/>
</dbReference>
<accession>A0A6I6D5I4</accession>
<dbReference type="RefSeq" id="WP_156202628.1">
    <property type="nucleotide sequence ID" value="NZ_CP046457.1"/>
</dbReference>
<evidence type="ECO:0000256" key="2">
    <source>
        <dbReference type="ARBA" id="ARBA00023134"/>
    </source>
</evidence>
<evidence type="ECO:0000256" key="3">
    <source>
        <dbReference type="SAM" id="Coils"/>
    </source>
</evidence>
<protein>
    <recommendedName>
        <fullName evidence="4">Dynamin N-terminal domain-containing protein</fullName>
    </recommendedName>
</protein>
<dbReference type="GO" id="GO:0005525">
    <property type="term" value="F:GTP binding"/>
    <property type="evidence" value="ECO:0007669"/>
    <property type="project" value="UniProtKB-KW"/>
</dbReference>
<keyword evidence="1" id="KW-0547">Nucleotide-binding</keyword>
<gene>
    <name evidence="5" type="ORF">SYNTR_0063</name>
</gene>
<evidence type="ECO:0000256" key="1">
    <source>
        <dbReference type="ARBA" id="ARBA00022741"/>
    </source>
</evidence>
<name>A0A6I6D5I4_9FIRM</name>
<dbReference type="InterPro" id="IPR045063">
    <property type="entry name" value="Dynamin_N"/>
</dbReference>
<dbReference type="Proteomes" id="UP000426444">
    <property type="component" value="Chromosome"/>
</dbReference>
<evidence type="ECO:0000313" key="6">
    <source>
        <dbReference type="Proteomes" id="UP000426444"/>
    </source>
</evidence>
<dbReference type="KEGG" id="salq:SYNTR_0063"/>
<dbReference type="Pfam" id="PF00350">
    <property type="entry name" value="Dynamin_N"/>
    <property type="match status" value="1"/>
</dbReference>
<dbReference type="EMBL" id="CP046457">
    <property type="protein sequence ID" value="QGT98656.1"/>
    <property type="molecule type" value="Genomic_DNA"/>
</dbReference>
<evidence type="ECO:0000313" key="5">
    <source>
        <dbReference type="EMBL" id="QGT98656.1"/>
    </source>
</evidence>
<keyword evidence="6" id="KW-1185">Reference proteome</keyword>
<dbReference type="PANTHER" id="PTHR43681:SF1">
    <property type="entry name" value="SARCALUMENIN"/>
    <property type="match status" value="1"/>
</dbReference>
<dbReference type="SUPFAM" id="SSF52540">
    <property type="entry name" value="P-loop containing nucleoside triphosphate hydrolases"/>
    <property type="match status" value="1"/>
</dbReference>